<dbReference type="NCBIfam" id="TIGR00915">
    <property type="entry name" value="2A0602"/>
    <property type="match status" value="1"/>
</dbReference>
<evidence type="ECO:0000256" key="2">
    <source>
        <dbReference type="ARBA" id="ARBA00010942"/>
    </source>
</evidence>
<evidence type="ECO:0000256" key="3">
    <source>
        <dbReference type="ARBA" id="ARBA00022448"/>
    </source>
</evidence>
<keyword evidence="5" id="KW-0997">Cell inner membrane</keyword>
<dbReference type="PANTHER" id="PTHR32063">
    <property type="match status" value="1"/>
</dbReference>
<evidence type="ECO:0000256" key="5">
    <source>
        <dbReference type="ARBA" id="ARBA00022519"/>
    </source>
</evidence>
<dbReference type="GO" id="GO:0005886">
    <property type="term" value="C:plasma membrane"/>
    <property type="evidence" value="ECO:0007669"/>
    <property type="project" value="UniProtKB-SubCell"/>
</dbReference>
<feature type="transmembrane region" description="Helical" evidence="9">
    <location>
        <begin position="447"/>
        <end position="467"/>
    </location>
</feature>
<dbReference type="PANTHER" id="PTHR32063:SF11">
    <property type="entry name" value="CATION OR DRUG EFFLUX SYSTEM PROTEIN"/>
    <property type="match status" value="1"/>
</dbReference>
<evidence type="ECO:0000256" key="6">
    <source>
        <dbReference type="ARBA" id="ARBA00022692"/>
    </source>
</evidence>
<feature type="transmembrane region" description="Helical" evidence="9">
    <location>
        <begin position="904"/>
        <end position="924"/>
    </location>
</feature>
<dbReference type="InterPro" id="IPR000731">
    <property type="entry name" value="SSD"/>
</dbReference>
<dbReference type="FunFam" id="1.20.1640.10:FF:000001">
    <property type="entry name" value="Efflux pump membrane transporter"/>
    <property type="match status" value="1"/>
</dbReference>
<evidence type="ECO:0000313" key="11">
    <source>
        <dbReference type="EMBL" id="NLR91874.1"/>
    </source>
</evidence>
<feature type="transmembrane region" description="Helical" evidence="9">
    <location>
        <begin position="376"/>
        <end position="396"/>
    </location>
</feature>
<dbReference type="SUPFAM" id="SSF82866">
    <property type="entry name" value="Multidrug efflux transporter AcrB transmembrane domain"/>
    <property type="match status" value="2"/>
</dbReference>
<feature type="transmembrane region" description="Helical" evidence="9">
    <location>
        <begin position="479"/>
        <end position="506"/>
    </location>
</feature>
<dbReference type="RefSeq" id="WP_168882586.1">
    <property type="nucleotide sequence ID" value="NZ_JABAIL010000003.1"/>
</dbReference>
<dbReference type="Proteomes" id="UP000585050">
    <property type="component" value="Unassembled WGS sequence"/>
</dbReference>
<dbReference type="Gene3D" id="1.20.1640.10">
    <property type="entry name" value="Multidrug efflux transporter AcrB transmembrane domain"/>
    <property type="match status" value="2"/>
</dbReference>
<dbReference type="FunFam" id="3.30.70.1430:FF:000001">
    <property type="entry name" value="Efflux pump membrane transporter"/>
    <property type="match status" value="1"/>
</dbReference>
<keyword evidence="7 9" id="KW-1133">Transmembrane helix</keyword>
<evidence type="ECO:0000256" key="4">
    <source>
        <dbReference type="ARBA" id="ARBA00022475"/>
    </source>
</evidence>
<evidence type="ECO:0000256" key="8">
    <source>
        <dbReference type="ARBA" id="ARBA00023136"/>
    </source>
</evidence>
<keyword evidence="3" id="KW-0813">Transport</keyword>
<dbReference type="NCBIfam" id="NF000282">
    <property type="entry name" value="RND_permease_1"/>
    <property type="match status" value="1"/>
</dbReference>
<dbReference type="GO" id="GO:0042910">
    <property type="term" value="F:xenobiotic transmembrane transporter activity"/>
    <property type="evidence" value="ECO:0007669"/>
    <property type="project" value="TreeGrafter"/>
</dbReference>
<feature type="transmembrane region" description="Helical" evidence="9">
    <location>
        <begin position="979"/>
        <end position="999"/>
    </location>
</feature>
<reference evidence="11 12" key="1">
    <citation type="submission" date="2020-04" db="EMBL/GenBank/DDBJ databases">
        <title>Flammeovirga sp. SR4, a novel species isolated from seawater.</title>
        <authorList>
            <person name="Wang X."/>
        </authorList>
    </citation>
    <scope>NUCLEOTIDE SEQUENCE [LARGE SCALE GENOMIC DNA]</scope>
    <source>
        <strain evidence="11 12">SR4</strain>
    </source>
</reference>
<dbReference type="InterPro" id="IPR001036">
    <property type="entry name" value="Acrflvin-R"/>
</dbReference>
<accession>A0A7X8SKF8</accession>
<evidence type="ECO:0000256" key="1">
    <source>
        <dbReference type="ARBA" id="ARBA00004429"/>
    </source>
</evidence>
<comment type="caution">
    <text evidence="11">The sequence shown here is derived from an EMBL/GenBank/DDBJ whole genome shotgun (WGS) entry which is preliminary data.</text>
</comment>
<feature type="transmembrane region" description="Helical" evidence="9">
    <location>
        <begin position="402"/>
        <end position="426"/>
    </location>
</feature>
<comment type="similarity">
    <text evidence="2">Belongs to the resistance-nodulation-cell division (RND) (TC 2.A.6) family.</text>
</comment>
<comment type="subcellular location">
    <subcellularLocation>
        <location evidence="1">Cell inner membrane</location>
        <topology evidence="1">Multi-pass membrane protein</topology>
    </subcellularLocation>
</comment>
<feature type="transmembrane region" description="Helical" evidence="9">
    <location>
        <begin position="878"/>
        <end position="897"/>
    </location>
</feature>
<dbReference type="SUPFAM" id="SSF82714">
    <property type="entry name" value="Multidrug efflux transporter AcrB TolC docking domain, DN and DC subdomains"/>
    <property type="match status" value="2"/>
</dbReference>
<gene>
    <name evidence="11" type="ORF">HGP29_11680</name>
</gene>
<dbReference type="Gene3D" id="3.30.2090.10">
    <property type="entry name" value="Multidrug efflux transporter AcrB TolC docking domain, DN and DC subdomains"/>
    <property type="match status" value="2"/>
</dbReference>
<feature type="transmembrane region" description="Helical" evidence="9">
    <location>
        <begin position="543"/>
        <end position="564"/>
    </location>
</feature>
<keyword evidence="12" id="KW-1185">Reference proteome</keyword>
<feature type="domain" description="SSD" evidence="10">
    <location>
        <begin position="380"/>
        <end position="504"/>
    </location>
</feature>
<dbReference type="PRINTS" id="PR00702">
    <property type="entry name" value="ACRIFLAVINRP"/>
</dbReference>
<dbReference type="Gene3D" id="3.30.70.1440">
    <property type="entry name" value="Multidrug efflux transporter AcrB pore domain"/>
    <property type="match status" value="1"/>
</dbReference>
<dbReference type="SUPFAM" id="SSF82693">
    <property type="entry name" value="Multidrug efflux transporter AcrB pore domain, PN1, PN2, PC1 and PC2 subdomains"/>
    <property type="match status" value="3"/>
</dbReference>
<dbReference type="AlphaFoldDB" id="A0A7X8SKF8"/>
<dbReference type="InterPro" id="IPR004764">
    <property type="entry name" value="MdtF-like"/>
</dbReference>
<dbReference type="Gene3D" id="3.30.70.1430">
    <property type="entry name" value="Multidrug efflux transporter AcrB pore domain"/>
    <property type="match status" value="2"/>
</dbReference>
<keyword evidence="8 9" id="KW-0472">Membrane</keyword>
<dbReference type="Pfam" id="PF00873">
    <property type="entry name" value="ACR_tran"/>
    <property type="match status" value="1"/>
</dbReference>
<evidence type="ECO:0000256" key="7">
    <source>
        <dbReference type="ARBA" id="ARBA00022989"/>
    </source>
</evidence>
<dbReference type="EMBL" id="JABAIL010000003">
    <property type="protein sequence ID" value="NLR91874.1"/>
    <property type="molecule type" value="Genomic_DNA"/>
</dbReference>
<keyword evidence="6 9" id="KW-0812">Transmembrane</keyword>
<proteinExistence type="inferred from homology"/>
<evidence type="ECO:0000313" key="12">
    <source>
        <dbReference type="Proteomes" id="UP000585050"/>
    </source>
</evidence>
<dbReference type="InterPro" id="IPR027463">
    <property type="entry name" value="AcrB_DN_DC_subdom"/>
</dbReference>
<dbReference type="GO" id="GO:0009636">
    <property type="term" value="P:response to toxic substance"/>
    <property type="evidence" value="ECO:0007669"/>
    <property type="project" value="UniProtKB-ARBA"/>
</dbReference>
<feature type="transmembrane region" description="Helical" evidence="9">
    <location>
        <begin position="1011"/>
        <end position="1033"/>
    </location>
</feature>
<name>A0A7X8SKF8_9BACT</name>
<sequence length="1053" mass="115210">MISKFFINRPIFAAVLAIIIVLTGSIALFELPIAEYPNITPPTVSVTASYPGASAEVIAETVGAPIEQSVNGVENMLYMSSTSNNDGTYSLTVTFEVGTDLDIATVLVQNKVAQALPKIPDIVQKLGVVTDKSSSGVSVQAANLVMIAAIQSDDDIVDSLFLSNYAKVYIADELKRIPGVSNVSIYGVNDYSIRVWMDPSKLKDRGLSTDDVKNAILSQNVQVAAGQLGQTPSASNQKNQYALIVSPGRLSDVEQFENIIIRADEKGRSIHLKDVANISLGSKDYTMFFHLNGKQAAGIAIYQLPSANALEIQKQVTERLTELSKKFPEGMSYTVPLDTTKYVKVSIDEVIETLVIAIILVFIVMYMFLQSWRATLIPAITIPVALIGTFAVMSVLGFSINILTLFGLVLAIGIVVDDAIVVVENTSRHLEEGMNRKEAAIQAMKEVTGPIIATTLVLMSVFMPAASMSGITGQLYKQFALTIAVSTLFSAFNALTLSPSLCALILKPNEEKKQSFIFRWFNKGYDYVYGGYSKILLFSVRKYGLSLLVFLGVAAFGLVDFNMLPTSFIPQEDQGYVMTSVELPKSASMNRTAEVNKQLDKIYGNTPGVASWMTVDGFSIMDGTTAPNRATVFVIFEPWDERIDEGLDIDHIMQDLSKRYEEVFDAKVTSFVPPAISGLGNTGGFQMVIMDKSGAEYANLQKVAKGFVSAGQQQPSLTGVGTTFDAKIPQLRLDVKKEKTEMMGVSLNTIYDALNAFTGQQYIDDFTRWNRTYQVNIESKAEYRNKVDDLWNMYVKSDKGEMISIGTLVDISYEEAPEMVTRYNLYNAAYINGDAKSGFSSGDAITTMDQLSQKQLDEGMVAEWTGLAFQQIQSNGSVIFVFLLAVVFVYLVLAAQYESWLDPLGVILAVPLALFGAVVAVQLRGLTNDVYMQIGIVLLVALASKNAILIIEFARDNIAEGEKLFDAIIDAAKVRFRPILMTSFAFILGVYPLVIASGAGANSRHSLGTTVFGGMLAATFLAIIFVPSNYYILHKYLGKKETEKLEENKEKSE</sequence>
<protein>
    <submittedName>
        <fullName evidence="11">Multidrug efflux RND transporter permease subunit</fullName>
    </submittedName>
</protein>
<organism evidence="11 12">
    <name type="scientific">Flammeovirga agarivorans</name>
    <dbReference type="NCBI Taxonomy" id="2726742"/>
    <lineage>
        <taxon>Bacteria</taxon>
        <taxon>Pseudomonadati</taxon>
        <taxon>Bacteroidota</taxon>
        <taxon>Cytophagia</taxon>
        <taxon>Cytophagales</taxon>
        <taxon>Flammeovirgaceae</taxon>
        <taxon>Flammeovirga</taxon>
    </lineage>
</organism>
<evidence type="ECO:0000259" key="10">
    <source>
        <dbReference type="PROSITE" id="PS50156"/>
    </source>
</evidence>
<dbReference type="GO" id="GO:0015562">
    <property type="term" value="F:efflux transmembrane transporter activity"/>
    <property type="evidence" value="ECO:0007669"/>
    <property type="project" value="InterPro"/>
</dbReference>
<feature type="transmembrane region" description="Helical" evidence="9">
    <location>
        <begin position="350"/>
        <end position="369"/>
    </location>
</feature>
<feature type="transmembrane region" description="Helical" evidence="9">
    <location>
        <begin position="930"/>
        <end position="954"/>
    </location>
</feature>
<dbReference type="PROSITE" id="PS50156">
    <property type="entry name" value="SSD"/>
    <property type="match status" value="1"/>
</dbReference>
<keyword evidence="4" id="KW-1003">Cell membrane</keyword>
<evidence type="ECO:0000256" key="9">
    <source>
        <dbReference type="SAM" id="Phobius"/>
    </source>
</evidence>
<dbReference type="Gene3D" id="3.30.70.1320">
    <property type="entry name" value="Multidrug efflux transporter AcrB pore domain like"/>
    <property type="match status" value="1"/>
</dbReference>